<name>A0A8H8U504_9HELO</name>
<evidence type="ECO:0000256" key="7">
    <source>
        <dbReference type="ARBA" id="ARBA00022723"/>
    </source>
</evidence>
<dbReference type="PROSITE" id="PS00110">
    <property type="entry name" value="PYRUVATE_KINASE"/>
    <property type="match status" value="1"/>
</dbReference>
<comment type="pathway">
    <text evidence="3 15">Carbohydrate degradation; glycolysis; pyruvate from D-glyceraldehyde 3-phosphate: step 5/5.</text>
</comment>
<sequence>MATAMDHLSSGSTKIEWLSQLNTEFKPTKNYRRTSIICTIGPKTNSVEAINKLRIAGLNVVRMNFSHGSYEYHQSVIDNSRAAQKVQSGRQLAIALDTKGPEIRTGNTAGDADIPISAGTEINITTDDKYATSCDDKNMYVDYKNITKVIQKGRIIYVDDGVLAFDVLDVVDDKTIRARARNNGKISSKKGVNLPNTDVDLPALSEKDQADLRFGVKNNVDMVFASFIRRGDDIKAIRKVLGEDGKHIQIIAKIENRQGLNNFAEILEETDGVMVARGDLGIEIPAAEVFAAQKKMIAMCNIAGKPVICATQMLESMIYNPRPTRAEISDVGNAVTDGADCVMLSAETAK</sequence>
<feature type="non-terminal residue" evidence="17">
    <location>
        <position position="1"/>
    </location>
</feature>
<protein>
    <recommendedName>
        <fullName evidence="5 15">Pyruvate kinase</fullName>
        <ecNumber evidence="5 15">2.7.1.40</ecNumber>
    </recommendedName>
</protein>
<evidence type="ECO:0000256" key="13">
    <source>
        <dbReference type="ARBA" id="ARBA00023317"/>
    </source>
</evidence>
<dbReference type="EMBL" id="QGMI01001992">
    <property type="protein sequence ID" value="TVY31816.1"/>
    <property type="molecule type" value="Genomic_DNA"/>
</dbReference>
<comment type="catalytic activity">
    <reaction evidence="14 15">
        <text>pyruvate + ATP = phosphoenolpyruvate + ADP + H(+)</text>
        <dbReference type="Rhea" id="RHEA:18157"/>
        <dbReference type="ChEBI" id="CHEBI:15361"/>
        <dbReference type="ChEBI" id="CHEBI:15378"/>
        <dbReference type="ChEBI" id="CHEBI:30616"/>
        <dbReference type="ChEBI" id="CHEBI:58702"/>
        <dbReference type="ChEBI" id="CHEBI:456216"/>
        <dbReference type="EC" id="2.7.1.40"/>
    </reaction>
</comment>
<evidence type="ECO:0000256" key="12">
    <source>
        <dbReference type="ARBA" id="ARBA00023152"/>
    </source>
</evidence>
<comment type="similarity">
    <text evidence="4 15">Belongs to the pyruvate kinase family.</text>
</comment>
<evidence type="ECO:0000256" key="9">
    <source>
        <dbReference type="ARBA" id="ARBA00022777"/>
    </source>
</evidence>
<dbReference type="AlphaFoldDB" id="A0A8H8U504"/>
<evidence type="ECO:0000259" key="16">
    <source>
        <dbReference type="Pfam" id="PF00224"/>
    </source>
</evidence>
<dbReference type="PRINTS" id="PR01050">
    <property type="entry name" value="PYRUVTKNASE"/>
</dbReference>
<accession>A0A8H8U504</accession>
<dbReference type="FunFam" id="3.20.20.60:FF:000025">
    <property type="entry name" value="Pyruvate kinase"/>
    <property type="match status" value="1"/>
</dbReference>
<organism evidence="17 18">
    <name type="scientific">Lachnellula occidentalis</name>
    <dbReference type="NCBI Taxonomy" id="215460"/>
    <lineage>
        <taxon>Eukaryota</taxon>
        <taxon>Fungi</taxon>
        <taxon>Dikarya</taxon>
        <taxon>Ascomycota</taxon>
        <taxon>Pezizomycotina</taxon>
        <taxon>Leotiomycetes</taxon>
        <taxon>Helotiales</taxon>
        <taxon>Lachnaceae</taxon>
        <taxon>Lachnellula</taxon>
    </lineage>
</organism>
<dbReference type="UniPathway" id="UPA00109">
    <property type="reaction ID" value="UER00188"/>
</dbReference>
<evidence type="ECO:0000256" key="14">
    <source>
        <dbReference type="ARBA" id="ARBA00048152"/>
    </source>
</evidence>
<dbReference type="Pfam" id="PF00224">
    <property type="entry name" value="PK"/>
    <property type="match status" value="1"/>
</dbReference>
<reference evidence="17 18" key="1">
    <citation type="submission" date="2018-05" db="EMBL/GenBank/DDBJ databases">
        <title>Genome sequencing and assembly of the regulated plant pathogen Lachnellula willkommii and related sister species for the development of diagnostic species identification markers.</title>
        <authorList>
            <person name="Giroux E."/>
            <person name="Bilodeau G."/>
        </authorList>
    </citation>
    <scope>NUCLEOTIDE SEQUENCE [LARGE SCALE GENOMIC DNA]</scope>
    <source>
        <strain evidence="17 18">CBS 160.35</strain>
    </source>
</reference>
<evidence type="ECO:0000256" key="11">
    <source>
        <dbReference type="ARBA" id="ARBA00022842"/>
    </source>
</evidence>
<evidence type="ECO:0000256" key="5">
    <source>
        <dbReference type="ARBA" id="ARBA00012142"/>
    </source>
</evidence>
<dbReference type="GO" id="GO:0004743">
    <property type="term" value="F:pyruvate kinase activity"/>
    <property type="evidence" value="ECO:0007669"/>
    <property type="project" value="UniProtKB-EC"/>
</dbReference>
<dbReference type="InterPro" id="IPR015806">
    <property type="entry name" value="Pyrv_Knase_insert_dom_sf"/>
</dbReference>
<evidence type="ECO:0000256" key="1">
    <source>
        <dbReference type="ARBA" id="ARBA00001946"/>
    </source>
</evidence>
<comment type="caution">
    <text evidence="17">The sequence shown here is derived from an EMBL/GenBank/DDBJ whole genome shotgun (WGS) entry which is preliminary data.</text>
</comment>
<dbReference type="InterPro" id="IPR015813">
    <property type="entry name" value="Pyrv/PenolPyrv_kinase-like_dom"/>
</dbReference>
<dbReference type="NCBIfam" id="TIGR01064">
    <property type="entry name" value="pyruv_kin"/>
    <property type="match status" value="1"/>
</dbReference>
<feature type="domain" description="Pyruvate kinase barrel" evidence="16">
    <location>
        <begin position="32"/>
        <end position="350"/>
    </location>
</feature>
<dbReference type="FunFam" id="2.40.33.10:FF:000001">
    <property type="entry name" value="Pyruvate kinase"/>
    <property type="match status" value="1"/>
</dbReference>
<dbReference type="InterPro" id="IPR018209">
    <property type="entry name" value="Pyrv_Knase_AS"/>
</dbReference>
<keyword evidence="7" id="KW-0479">Metal-binding</keyword>
<dbReference type="GO" id="GO:0000287">
    <property type="term" value="F:magnesium ion binding"/>
    <property type="evidence" value="ECO:0007669"/>
    <property type="project" value="InterPro"/>
</dbReference>
<keyword evidence="18" id="KW-1185">Reference proteome</keyword>
<dbReference type="GO" id="GO:0005524">
    <property type="term" value="F:ATP binding"/>
    <property type="evidence" value="ECO:0007669"/>
    <property type="project" value="UniProtKB-KW"/>
</dbReference>
<keyword evidence="10" id="KW-0067">ATP-binding</keyword>
<evidence type="ECO:0000256" key="15">
    <source>
        <dbReference type="RuleBase" id="RU000504"/>
    </source>
</evidence>
<dbReference type="GO" id="GO:0016301">
    <property type="term" value="F:kinase activity"/>
    <property type="evidence" value="ECO:0007669"/>
    <property type="project" value="UniProtKB-KW"/>
</dbReference>
<keyword evidence="9 15" id="KW-0418">Kinase</keyword>
<keyword evidence="12 15" id="KW-0324">Glycolysis</keyword>
<evidence type="ECO:0000256" key="3">
    <source>
        <dbReference type="ARBA" id="ARBA00004997"/>
    </source>
</evidence>
<evidence type="ECO:0000256" key="2">
    <source>
        <dbReference type="ARBA" id="ARBA00001958"/>
    </source>
</evidence>
<proteinExistence type="inferred from homology"/>
<dbReference type="Gene3D" id="2.40.33.10">
    <property type="entry name" value="PK beta-barrel domain-like"/>
    <property type="match status" value="1"/>
</dbReference>
<dbReference type="Proteomes" id="UP000443090">
    <property type="component" value="Unassembled WGS sequence"/>
</dbReference>
<dbReference type="Gene3D" id="3.20.20.60">
    <property type="entry name" value="Phosphoenolpyruvate-binding domains"/>
    <property type="match status" value="1"/>
</dbReference>
<keyword evidence="13 17" id="KW-0670">Pyruvate</keyword>
<gene>
    <name evidence="17" type="primary">ace-8</name>
    <name evidence="17" type="ORF">LOCC1_G008349</name>
</gene>
<dbReference type="InterPro" id="IPR015793">
    <property type="entry name" value="Pyrv_Knase_brl"/>
</dbReference>
<evidence type="ECO:0000256" key="6">
    <source>
        <dbReference type="ARBA" id="ARBA00022679"/>
    </source>
</evidence>
<keyword evidence="8" id="KW-0547">Nucleotide-binding</keyword>
<keyword evidence="6 15" id="KW-0808">Transferase</keyword>
<dbReference type="InterPro" id="IPR001697">
    <property type="entry name" value="Pyr_Knase"/>
</dbReference>
<dbReference type="EC" id="2.7.1.40" evidence="5 15"/>
<evidence type="ECO:0000313" key="18">
    <source>
        <dbReference type="Proteomes" id="UP000443090"/>
    </source>
</evidence>
<dbReference type="GO" id="GO:0030955">
    <property type="term" value="F:potassium ion binding"/>
    <property type="evidence" value="ECO:0007669"/>
    <property type="project" value="InterPro"/>
</dbReference>
<dbReference type="SUPFAM" id="SSF50800">
    <property type="entry name" value="PK beta-barrel domain-like"/>
    <property type="match status" value="1"/>
</dbReference>
<comment type="cofactor">
    <cofactor evidence="1">
        <name>Mg(2+)</name>
        <dbReference type="ChEBI" id="CHEBI:18420"/>
    </cofactor>
</comment>
<evidence type="ECO:0000256" key="10">
    <source>
        <dbReference type="ARBA" id="ARBA00022840"/>
    </source>
</evidence>
<dbReference type="InterPro" id="IPR040442">
    <property type="entry name" value="Pyrv_kinase-like_dom_sf"/>
</dbReference>
<dbReference type="OrthoDB" id="108365at2759"/>
<keyword evidence="11 15" id="KW-0460">Magnesium</keyword>
<dbReference type="PANTHER" id="PTHR11817">
    <property type="entry name" value="PYRUVATE KINASE"/>
    <property type="match status" value="1"/>
</dbReference>
<evidence type="ECO:0000313" key="17">
    <source>
        <dbReference type="EMBL" id="TVY31816.1"/>
    </source>
</evidence>
<evidence type="ECO:0000256" key="8">
    <source>
        <dbReference type="ARBA" id="ARBA00022741"/>
    </source>
</evidence>
<evidence type="ECO:0000256" key="4">
    <source>
        <dbReference type="ARBA" id="ARBA00008663"/>
    </source>
</evidence>
<dbReference type="SUPFAM" id="SSF51621">
    <property type="entry name" value="Phosphoenolpyruvate/pyruvate domain"/>
    <property type="match status" value="1"/>
</dbReference>
<comment type="cofactor">
    <cofactor evidence="2">
        <name>K(+)</name>
        <dbReference type="ChEBI" id="CHEBI:29103"/>
    </cofactor>
</comment>
<dbReference type="InterPro" id="IPR011037">
    <property type="entry name" value="Pyrv_Knase-like_insert_dom_sf"/>
</dbReference>